<dbReference type="CDD" id="cd19953">
    <property type="entry name" value="PDS5"/>
    <property type="match status" value="1"/>
</dbReference>
<dbReference type="GO" id="GO:0009556">
    <property type="term" value="P:microsporogenesis"/>
    <property type="evidence" value="ECO:0007669"/>
    <property type="project" value="UniProtKB-ARBA"/>
</dbReference>
<evidence type="ECO:0000256" key="1">
    <source>
        <dbReference type="ARBA" id="ARBA00004123"/>
    </source>
</evidence>
<keyword evidence="8" id="KW-0539">Nucleus</keyword>
<sequence>MAQKLQQQLKEVGSKLETPPSTKDALVRLLKQAATCLSELDQSPSASVLESMQPFLNAIVKPELLKHQDRDVKLLVATCICEITRITAPEAPYNDDVLKDIFRLIVGTFSGLSDTGGPSFGRRVVILETMAKYRSCVVMLDLECDDLVNEMFSTFFAVARDDHPESVLSSMQTIMVVLLEESEDVGEGLLFVILTVLGRNKSDVFMAARRLAMNVIESCAVKLEAGIKQFLISSISGDNRSVNSHIDHHEVIYDIYRCAPQILLGVVPYLTGELLTDQLDTRIKAVSLVGDLFSLPGVAISEGFQPIFSEFLKRLADRVVEVRMCVLEHVKSCLLSDPLRAEVPQIISALCDRLLDFDENVRKQVVAVICDVACHALNAIPLETVKLVAERLRDKSLLVKKYTMERLAEIFKVYCMKCSDGSINPDNFDWIPGKILRCFYDKDFRSDTIESILCGSLFPIEMSIKDRVRHWVRVFSGFDKVEVKSLEKILEQKQRVQQEMQRYLSLRQMNQGVDAPEVQKKVLYCFRIMSRSFADPVKAEENYQILDQLKDANIWKILTNLVDPNTSFQQACTFRDDLLRILGEKHRLYDFLSTLSVKCSYMLFNKEHVKEIILEAGTQKSAGNTRYTQSCMNILGILACFSPLLLGGVEGELVNLLKDDDEIIKEGVLHVLAKAGGTIREQLASSSSSIDLILERICIEGSRRQAKYAVHALAAITKDDGLKSLSVLYKRLVDMLEEKRHLPAILQSLGCIAETAMPVFETRESEIEDFIINKILKCSNKAEDVAKGSWDDKSELCLLKIFGIKTMVKSFLPVKDAHLRPGIDVLLDILRNILSFGEISKDIESSLVDKAHLRLASAKAVLHLSKYWDEKIPVDIFHLTLWTSEIRFPQAKKQFLGKVYQYIKDRYLDAKYACAFLFNIIGSKPLEFEEERHNLADIIQMYHQTKARQISMQCDGNSLTAYPEFILPYFVHALAHHSCPNIEECKDVKAFDLIYRQLHLIISMLVRGDEEAKSEAGTSKEKEREIISVICSIFQSIKCSEDIVDAAKSKNSHAICDLGLSITKRLATKEDDSQRSTVLVSLPSMLYKLLEKNEGDDSVASDGQTWLADENVLTHFESLKLENDEEVFSEVAQDEELKPGEIDGNEMPLVKMLKRLKSQGTKAKKVKKNKSLPAEAKTAENDVDILEMVREINLGNLGVSNKFESSNGHEYFPSKKTKMDLKQEKGKKRKASDATSVMVLKRPRSSSAHTAFRTPAGISKAPLRASEDATIKARIIHSIQSIETDPDISSDSKGKMSTQKKMIEGADSDLSVPSLRKNESVHAKHKGKFSDRGHNDEANELGEANDSDMGKPDVLTETDQIEISSNVKSPIGSSRKQKRKSIAGFAKCTSKAGGRDIEDLIGCRIKVWWPMDKRFYQGTVKSYDPLKRKHVVLYDDGDVEVLRIEKERWELIDNGRKSSKHKQKLNSSNGPLSKEVSPRKQNKNSGGSRLSKESIKNVKGKRTPKRNLKHVLKGASKSDLGEAEDKGDSDISNPEPATTSKANEMNAGDSEGEKAERLDENLTDKEESEMEGKSSKTKQLEDMEKSLHHPDESDGEEKPDFEGRRAEDVKSVPQDSENDDEYKSHSEDKEADESSSAVKEGANEEDKPDSEGSQETNRSSPMKQEKSRVTSANPSSVHHVEDSDNEPLMRWKHRAGKKGSRQVG</sequence>
<evidence type="ECO:0000256" key="8">
    <source>
        <dbReference type="ARBA" id="ARBA00023242"/>
    </source>
</evidence>
<feature type="region of interest" description="Disordered" evidence="11">
    <location>
        <begin position="1455"/>
        <end position="1704"/>
    </location>
</feature>
<dbReference type="InterPro" id="IPR016024">
    <property type="entry name" value="ARM-type_fold"/>
</dbReference>
<dbReference type="FunFam" id="1.25.10.10:FF:000420">
    <property type="entry name" value="Sister chromatid cohesion protein PDS5 isogeny B"/>
    <property type="match status" value="1"/>
</dbReference>
<dbReference type="PANTHER" id="PTHR12663:SF0">
    <property type="entry name" value="PRECOCIOUS DISSOCIATION OF SISTERS 5, ISOFORM A"/>
    <property type="match status" value="1"/>
</dbReference>
<keyword evidence="3" id="KW-0132">Cell division</keyword>
<feature type="compositionally biased region" description="Basic and acidic residues" evidence="11">
    <location>
        <begin position="1551"/>
        <end position="1610"/>
    </location>
</feature>
<dbReference type="GO" id="GO:0140670">
    <property type="term" value="F:cohesin unloader activity"/>
    <property type="evidence" value="ECO:0000318"/>
    <property type="project" value="GO_Central"/>
</dbReference>
<accession>A0A2I4G0F6</accession>
<dbReference type="PANTHER" id="PTHR12663">
    <property type="entry name" value="ANDROGEN INDUCED INHIBITOR OF PROLIFERATION AS3 / PDS5-RELATED"/>
    <property type="match status" value="1"/>
</dbReference>
<feature type="compositionally biased region" description="Basic and acidic residues" evidence="11">
    <location>
        <begin position="1316"/>
        <end position="1337"/>
    </location>
</feature>
<feature type="compositionally biased region" description="Polar residues" evidence="11">
    <location>
        <begin position="1282"/>
        <end position="1300"/>
    </location>
</feature>
<keyword evidence="5" id="KW-0227">DNA damage</keyword>
<dbReference type="CDD" id="cd20404">
    <property type="entry name" value="Tudor_Agenet_AtEML-like"/>
    <property type="match status" value="1"/>
</dbReference>
<comment type="similarity">
    <text evidence="2">Belongs to the PDS5 family.</text>
</comment>
<feature type="compositionally biased region" description="Basic residues" evidence="11">
    <location>
        <begin position="1690"/>
        <end position="1704"/>
    </location>
</feature>
<proteinExistence type="inferred from homology"/>
<keyword evidence="12" id="KW-1185">Reference proteome</keyword>
<evidence type="ECO:0000256" key="3">
    <source>
        <dbReference type="ARBA" id="ARBA00022618"/>
    </source>
</evidence>
<dbReference type="GO" id="GO:0005634">
    <property type="term" value="C:nucleus"/>
    <property type="evidence" value="ECO:0000318"/>
    <property type="project" value="GO_Central"/>
</dbReference>
<feature type="compositionally biased region" description="Polar residues" evidence="11">
    <location>
        <begin position="1651"/>
        <end position="1662"/>
    </location>
</feature>
<feature type="compositionally biased region" description="Basic residues" evidence="11">
    <location>
        <begin position="1498"/>
        <end position="1512"/>
    </location>
</feature>
<dbReference type="KEGG" id="jre:109003616"/>
<evidence type="ECO:0000256" key="6">
    <source>
        <dbReference type="ARBA" id="ARBA00022776"/>
    </source>
</evidence>
<feature type="compositionally biased region" description="Basic and acidic residues" evidence="11">
    <location>
        <begin position="1519"/>
        <end position="1529"/>
    </location>
</feature>
<dbReference type="SUPFAM" id="SSF48371">
    <property type="entry name" value="ARM repeat"/>
    <property type="match status" value="1"/>
</dbReference>
<comment type="subcellular location">
    <subcellularLocation>
        <location evidence="1">Nucleus</location>
    </subcellularLocation>
</comment>
<evidence type="ECO:0000313" key="12">
    <source>
        <dbReference type="Proteomes" id="UP000235220"/>
    </source>
</evidence>
<dbReference type="SUPFAM" id="SSF63748">
    <property type="entry name" value="Tudor/PWWP/MBT"/>
    <property type="match status" value="1"/>
</dbReference>
<dbReference type="GO" id="GO:0000785">
    <property type="term" value="C:chromatin"/>
    <property type="evidence" value="ECO:0000318"/>
    <property type="project" value="GO_Central"/>
</dbReference>
<evidence type="ECO:0000256" key="10">
    <source>
        <dbReference type="ARBA" id="ARBA00058864"/>
    </source>
</evidence>
<name>A0A2I4G0F6_JUGRE</name>
<keyword evidence="7" id="KW-0234">DNA repair</keyword>
<evidence type="ECO:0000256" key="7">
    <source>
        <dbReference type="ARBA" id="ARBA00023204"/>
    </source>
</evidence>
<keyword evidence="6" id="KW-0498">Mitosis</keyword>
<organism evidence="12 13">
    <name type="scientific">Juglans regia</name>
    <name type="common">English walnut</name>
    <dbReference type="NCBI Taxonomy" id="51240"/>
    <lineage>
        <taxon>Eukaryota</taxon>
        <taxon>Viridiplantae</taxon>
        <taxon>Streptophyta</taxon>
        <taxon>Embryophyta</taxon>
        <taxon>Tracheophyta</taxon>
        <taxon>Spermatophyta</taxon>
        <taxon>Magnoliopsida</taxon>
        <taxon>eudicotyledons</taxon>
        <taxon>Gunneridae</taxon>
        <taxon>Pentapetalae</taxon>
        <taxon>rosids</taxon>
        <taxon>fabids</taxon>
        <taxon>Fagales</taxon>
        <taxon>Juglandaceae</taxon>
        <taxon>Juglans</taxon>
    </lineage>
</organism>
<dbReference type="InterPro" id="IPR011989">
    <property type="entry name" value="ARM-like"/>
</dbReference>
<evidence type="ECO:0000313" key="13">
    <source>
        <dbReference type="RefSeq" id="XP_018837378.1"/>
    </source>
</evidence>
<evidence type="ECO:0000256" key="5">
    <source>
        <dbReference type="ARBA" id="ARBA00022763"/>
    </source>
</evidence>
<dbReference type="STRING" id="51240.A0A2I4G0F6"/>
<keyword evidence="9" id="KW-0131">Cell cycle</keyword>
<evidence type="ECO:0000256" key="4">
    <source>
        <dbReference type="ARBA" id="ARBA00022737"/>
    </source>
</evidence>
<dbReference type="Gramene" id="Jr04_12560_p1">
    <property type="protein sequence ID" value="cds.Jr04_12560_p1"/>
    <property type="gene ID" value="Jr04_12560"/>
</dbReference>
<evidence type="ECO:0000256" key="11">
    <source>
        <dbReference type="SAM" id="MobiDB-lite"/>
    </source>
</evidence>
<dbReference type="GO" id="GO:0035825">
    <property type="term" value="P:homologous recombination"/>
    <property type="evidence" value="ECO:0007669"/>
    <property type="project" value="UniProtKB-ARBA"/>
</dbReference>
<dbReference type="GeneID" id="109003616"/>
<dbReference type="RefSeq" id="XP_018837378.1">
    <property type="nucleotide sequence ID" value="XM_018981833.2"/>
</dbReference>
<protein>
    <submittedName>
        <fullName evidence="13">Sister chromatid cohesion protein PDS5 homolog A isoform X1</fullName>
    </submittedName>
</protein>
<dbReference type="GO" id="GO:0006281">
    <property type="term" value="P:DNA repair"/>
    <property type="evidence" value="ECO:0007669"/>
    <property type="project" value="UniProtKB-KW"/>
</dbReference>
<dbReference type="Pfam" id="PF20168">
    <property type="entry name" value="PDS5"/>
    <property type="match status" value="1"/>
</dbReference>
<reference evidence="13" key="1">
    <citation type="submission" date="2025-08" db="UniProtKB">
        <authorList>
            <consortium name="RefSeq"/>
        </authorList>
    </citation>
    <scope>IDENTIFICATION</scope>
    <source>
        <tissue evidence="13">Leaves</tissue>
    </source>
</reference>
<dbReference type="Proteomes" id="UP000235220">
    <property type="component" value="Chromosome 4"/>
</dbReference>
<evidence type="ECO:0000256" key="9">
    <source>
        <dbReference type="ARBA" id="ARBA00023306"/>
    </source>
</evidence>
<keyword evidence="4" id="KW-0677">Repeat</keyword>
<dbReference type="FunCoup" id="A0A2I4G0F6">
    <property type="interactions" value="5064"/>
</dbReference>
<dbReference type="GO" id="GO:0007064">
    <property type="term" value="P:mitotic sister chromatid cohesion"/>
    <property type="evidence" value="ECO:0000318"/>
    <property type="project" value="GO_Central"/>
</dbReference>
<gene>
    <name evidence="13" type="primary">LOC109003616</name>
</gene>
<comment type="function">
    <text evidence="10">Cohesin cofactor dispensable during the meiotic division but playing an important role in DNA repair by homologous recombination (HR) probably by helping SMC5/SMC6 complex. Regulator of sister chromatid cohesion in mitosis which may stabilize cohesin complex association with chromatin. May couple sister chromatid cohesion during mitosis to DNA replication. Cohesion ensures that chromosome partitioning is accurate in both meiotic and mitotic cells and plays an important role in DNA repair.</text>
</comment>
<feature type="compositionally biased region" description="Polar residues" evidence="11">
    <location>
        <begin position="1357"/>
        <end position="1374"/>
    </location>
</feature>
<feature type="compositionally biased region" description="Polar residues" evidence="11">
    <location>
        <begin position="1530"/>
        <end position="1543"/>
    </location>
</feature>
<dbReference type="Gene3D" id="2.30.30.140">
    <property type="match status" value="1"/>
</dbReference>
<dbReference type="Gene3D" id="1.25.10.10">
    <property type="entry name" value="Leucine-rich Repeat Variant"/>
    <property type="match status" value="1"/>
</dbReference>
<dbReference type="InterPro" id="IPR039776">
    <property type="entry name" value="Pds5"/>
</dbReference>
<evidence type="ECO:0000256" key="2">
    <source>
        <dbReference type="ARBA" id="ARBA00006254"/>
    </source>
</evidence>
<dbReference type="GO" id="GO:0051301">
    <property type="term" value="P:cell division"/>
    <property type="evidence" value="ECO:0007669"/>
    <property type="project" value="UniProtKB-KW"/>
</dbReference>
<feature type="region of interest" description="Disordered" evidence="11">
    <location>
        <begin position="1282"/>
        <end position="1380"/>
    </location>
</feature>
<dbReference type="OrthoDB" id="200660at2759"/>
<dbReference type="FunFam" id="2.30.30.140:FF:000033">
    <property type="entry name" value="Binding protein"/>
    <property type="match status" value="1"/>
</dbReference>